<sequence>MLKTDYRPKKRQPPMEDAKGKQELFAIDYFVKINTAGYQVDDPAGLIIYCQLNQAPQ</sequence>
<gene>
    <name evidence="1" type="ORF">SYMBAF_01630</name>
</gene>
<accession>A0A7D5SFG9</accession>
<proteinExistence type="predicted"/>
<evidence type="ECO:0000313" key="1">
    <source>
        <dbReference type="EMBL" id="QLH61892.1"/>
    </source>
</evidence>
<organism evidence="1 2">
    <name type="scientific">Serratia symbiotica</name>
    <dbReference type="NCBI Taxonomy" id="138074"/>
    <lineage>
        <taxon>Bacteria</taxon>
        <taxon>Pseudomonadati</taxon>
        <taxon>Pseudomonadota</taxon>
        <taxon>Gammaproteobacteria</taxon>
        <taxon>Enterobacterales</taxon>
        <taxon>Yersiniaceae</taxon>
        <taxon>Serratia</taxon>
    </lineage>
</organism>
<dbReference type="Proteomes" id="UP000042738">
    <property type="component" value="Chromosome"/>
</dbReference>
<dbReference type="GeneID" id="93735224"/>
<dbReference type="EMBL" id="CP050855">
    <property type="protein sequence ID" value="QLH61892.1"/>
    <property type="molecule type" value="Genomic_DNA"/>
</dbReference>
<dbReference type="RefSeq" id="WP_160289781.1">
    <property type="nucleotide sequence ID" value="NZ_CAXKXZ010000040.1"/>
</dbReference>
<evidence type="ECO:0000313" key="2">
    <source>
        <dbReference type="Proteomes" id="UP000042738"/>
    </source>
</evidence>
<name>A0A7D5SFG9_9GAMM</name>
<protein>
    <submittedName>
        <fullName evidence="1">Uncharacterized protein</fullName>
    </submittedName>
</protein>
<reference evidence="1 2" key="1">
    <citation type="journal article" date="2014" name="Genome Announc.">
        <title>Whole-Genome Sequence of Serratia symbiotica Strain CWBI-2.3T, a Free-Living Symbiont of the Black Bean Aphid Aphis fabae.</title>
        <authorList>
            <person name="Foray V."/>
            <person name="Grigorescu A.S."/>
            <person name="Sabri A."/>
            <person name="Haubruge E."/>
            <person name="Lognay G."/>
            <person name="Francis F."/>
            <person name="Fauconnier M.L."/>
            <person name="Hance T."/>
            <person name="Thonart P."/>
        </authorList>
    </citation>
    <scope>NUCLEOTIDE SEQUENCE [LARGE SCALE GENOMIC DNA]</scope>
    <source>
        <strain evidence="1">CWBI-2.3</strain>
    </source>
</reference>
<dbReference type="AlphaFoldDB" id="A0A7D5SFG9"/>